<evidence type="ECO:0000313" key="3">
    <source>
        <dbReference type="EMBL" id="AQS53353.1"/>
    </source>
</evidence>
<dbReference type="Pfam" id="PF01610">
    <property type="entry name" value="DDE_Tnp_ISL3"/>
    <property type="match status" value="1"/>
</dbReference>
<dbReference type="KEGG" id="jda:BW727_100961"/>
<name>A0A1S6IP71_9LACT</name>
<protein>
    <recommendedName>
        <fullName evidence="5">Transposase IS204/IS1001/IS1096/IS1165 DDE domain-containing protein</fullName>
    </recommendedName>
</protein>
<dbReference type="EMBL" id="CP019728">
    <property type="protein sequence ID" value="AQS53353.1"/>
    <property type="molecule type" value="Genomic_DNA"/>
</dbReference>
<evidence type="ECO:0000313" key="4">
    <source>
        <dbReference type="Proteomes" id="UP000188993"/>
    </source>
</evidence>
<dbReference type="InterPro" id="IPR002560">
    <property type="entry name" value="Transposase_DDE"/>
</dbReference>
<dbReference type="NCBIfam" id="NF033550">
    <property type="entry name" value="transpos_ISL3"/>
    <property type="match status" value="1"/>
</dbReference>
<organism evidence="3 4">
    <name type="scientific">Jeotgalibaca dankookensis</name>
    <dbReference type="NCBI Taxonomy" id="708126"/>
    <lineage>
        <taxon>Bacteria</taxon>
        <taxon>Bacillati</taxon>
        <taxon>Bacillota</taxon>
        <taxon>Bacilli</taxon>
        <taxon>Lactobacillales</taxon>
        <taxon>Carnobacteriaceae</taxon>
        <taxon>Jeotgalibaca</taxon>
    </lineage>
</organism>
<dbReference type="PANTHER" id="PTHR33498">
    <property type="entry name" value="TRANSPOSASE FOR INSERTION SEQUENCE ELEMENT IS1557"/>
    <property type="match status" value="1"/>
</dbReference>
<dbReference type="InterPro" id="IPR029261">
    <property type="entry name" value="Transposase_Znf"/>
</dbReference>
<accession>A0A1S6IP71</accession>
<dbReference type="OrthoDB" id="2154174at2"/>
<dbReference type="AlphaFoldDB" id="A0A1S6IP71"/>
<dbReference type="InterPro" id="IPR047951">
    <property type="entry name" value="Transpos_ISL3"/>
</dbReference>
<sequence length="434" mass="50652">MSHKHSILNLLGIKDKNIKVMDKDWLKEEVRNGLHCKIISAKLTYTPEACKCCGCVNEGSIVKNGTKLTHPLLLDMAGCPTYLELKKQRFLCRECGQTFIAETCIVKKRCHITNDVKRSIAVQGTRNISEKDLALEHRVSNNTVKRVFGDFYDTFRQVYTHLPENLAIDEFKSVKSAEGAMSLIICDSDNKKIFDILEDRRNKSIMDYFMRFPQEQRAKVKTVVVDLYGPYQKLFQALFPQAELIIDRFHIVTQVNRALNMARVSFMNTLKKSKDLKANRDYRKLKKYWKLILKKEETLNSTEYRYHRLFKGLVTERGIIDYLLSLDEGLRLNYNAYQTIIFTVNHRKPKLFSSFVHEKQQGLTVKMDQALKTFRQSEKAIINALNYDYSNGLVEGINNKIKVIKRTAYGYRNFSNFRNRIFIEYKLLEIKTTA</sequence>
<feature type="domain" description="Transposase IS204/IS1001/IS1096/IS1165 DDE" evidence="1">
    <location>
        <begin position="166"/>
        <end position="421"/>
    </location>
</feature>
<evidence type="ECO:0008006" key="5">
    <source>
        <dbReference type="Google" id="ProtNLM"/>
    </source>
</evidence>
<keyword evidence="4" id="KW-1185">Reference proteome</keyword>
<dbReference type="Pfam" id="PF14690">
    <property type="entry name" value="Zn_ribbon_ISL3"/>
    <property type="match status" value="1"/>
</dbReference>
<proteinExistence type="predicted"/>
<evidence type="ECO:0000259" key="2">
    <source>
        <dbReference type="Pfam" id="PF14690"/>
    </source>
</evidence>
<dbReference type="PANTHER" id="PTHR33498:SF1">
    <property type="entry name" value="TRANSPOSASE FOR INSERTION SEQUENCE ELEMENT IS1557"/>
    <property type="match status" value="1"/>
</dbReference>
<evidence type="ECO:0000259" key="1">
    <source>
        <dbReference type="Pfam" id="PF01610"/>
    </source>
</evidence>
<feature type="domain" description="Transposase IS204/IS1001/IS1096/IS1165 zinc-finger" evidence="2">
    <location>
        <begin position="47"/>
        <end position="95"/>
    </location>
</feature>
<gene>
    <name evidence="3" type="ORF">BW727_100961</name>
</gene>
<dbReference type="Proteomes" id="UP000188993">
    <property type="component" value="Chromosome"/>
</dbReference>
<reference evidence="3 4" key="1">
    <citation type="journal article" date="2014" name="Int. J. Syst. Evol. Microbiol.">
        <title>Jeotgalibaca dankookensis gen. nov., sp. nov., a member of the family Carnobacteriaceae, isolated from seujeot (Korean traditional food).</title>
        <authorList>
            <person name="Lee D.G."/>
            <person name="Trujillo M.E."/>
            <person name="Kang H."/>
            <person name="Ahn T.Y."/>
        </authorList>
    </citation>
    <scope>NUCLEOTIDE SEQUENCE [LARGE SCALE GENOMIC DNA]</scope>
    <source>
        <strain evidence="3 4">EX-07</strain>
    </source>
</reference>
<dbReference type="RefSeq" id="WP_159443131.1">
    <property type="nucleotide sequence ID" value="NZ_CP019728.1"/>
</dbReference>